<dbReference type="Pfam" id="PF05048">
    <property type="entry name" value="NosD"/>
    <property type="match status" value="1"/>
</dbReference>
<sequence length="378" mass="41291">MMKIRKYLLAMCSLIMIACDNDENQTLCYGVHDQLEGDITLAGAVGDGKTDCSTIINQMIASLPAEGGIIVIPEGDFVLDEPIVINKDNVTIKGLNPGFRSNIDVKDESLLGPGGGSKLILRKADAAIKLGNSDVSKLAIKNILISGGTENHGTGILFESTNTDCSIKNVIGINLKLGFDIRKATRMQISDCWVCEMESSIKLQGGEQNSVKNCQLGAQPKGITCMFAKEKNLVFEKNQVYPDGSSNLVLDECDDAKISNNNFKSYYIGILNMSGNRNKVENNIFWMADAVANQLLDRGAEYGVVCIAGEENHFIQNTLTCEWIVENGVTVRATEGKNNLIENCLIENTNSNQVLLVNDQMKVLNCVPKDKIKIEQQD</sequence>
<evidence type="ECO:0000313" key="7">
    <source>
        <dbReference type="Proteomes" id="UP000283310"/>
    </source>
</evidence>
<evidence type="ECO:0000313" key="6">
    <source>
        <dbReference type="EMBL" id="RHC33242.1"/>
    </source>
</evidence>
<evidence type="ECO:0000313" key="3">
    <source>
        <dbReference type="EMBL" id="RGR17325.1"/>
    </source>
</evidence>
<feature type="chain" id="PRO_5036104779" description="Periplasmic copper-binding protein NosD beta helix domain-containing protein" evidence="1">
    <location>
        <begin position="19"/>
        <end position="378"/>
    </location>
</feature>
<reference evidence="7 8" key="1">
    <citation type="submission" date="2018-08" db="EMBL/GenBank/DDBJ databases">
        <title>A genome reference for cultivated species of the human gut microbiota.</title>
        <authorList>
            <person name="Zou Y."/>
            <person name="Xue W."/>
            <person name="Luo G."/>
        </authorList>
    </citation>
    <scope>NUCLEOTIDE SEQUENCE [LARGE SCALE GENOMIC DNA]</scope>
    <source>
        <strain evidence="4 9">AF05-4</strain>
        <strain evidence="3 7">AF26-20BH</strain>
        <strain evidence="6 10">AM36-9BH</strain>
        <strain evidence="5 8">AM40-34</strain>
    </source>
</reference>
<dbReference type="EMBL" id="QSHQ01000002">
    <property type="protein sequence ID" value="RHC33242.1"/>
    <property type="molecule type" value="Genomic_DNA"/>
</dbReference>
<feature type="signal peptide" evidence="1">
    <location>
        <begin position="1"/>
        <end position="18"/>
    </location>
</feature>
<dbReference type="Proteomes" id="UP000283310">
    <property type="component" value="Unassembled WGS sequence"/>
</dbReference>
<keyword evidence="1" id="KW-0732">Signal</keyword>
<dbReference type="Proteomes" id="UP000283482">
    <property type="component" value="Unassembled WGS sequence"/>
</dbReference>
<dbReference type="Gene3D" id="2.160.20.10">
    <property type="entry name" value="Single-stranded right-handed beta-helix, Pectin lyase-like"/>
    <property type="match status" value="1"/>
</dbReference>
<evidence type="ECO:0000259" key="2">
    <source>
        <dbReference type="Pfam" id="PF05048"/>
    </source>
</evidence>
<dbReference type="InterPro" id="IPR011050">
    <property type="entry name" value="Pectin_lyase_fold/virulence"/>
</dbReference>
<dbReference type="EMBL" id="QSGN01000002">
    <property type="protein sequence ID" value="RHB33312.1"/>
    <property type="molecule type" value="Genomic_DNA"/>
</dbReference>
<dbReference type="Proteomes" id="UP000284777">
    <property type="component" value="Unassembled WGS sequence"/>
</dbReference>
<dbReference type="InterPro" id="IPR012334">
    <property type="entry name" value="Pectin_lyas_fold"/>
</dbReference>
<evidence type="ECO:0000313" key="10">
    <source>
        <dbReference type="Proteomes" id="UP000285305"/>
    </source>
</evidence>
<accession>A0A413ZV85</accession>
<name>A0A413ZV85_BACSE</name>
<dbReference type="EMBL" id="QSBD01000001">
    <property type="protein sequence ID" value="RGX00672.1"/>
    <property type="molecule type" value="Genomic_DNA"/>
</dbReference>
<dbReference type="EMBL" id="QRTW01000002">
    <property type="protein sequence ID" value="RGR17325.1"/>
    <property type="molecule type" value="Genomic_DNA"/>
</dbReference>
<protein>
    <recommendedName>
        <fullName evidence="2">Periplasmic copper-binding protein NosD beta helix domain-containing protein</fullName>
    </recommendedName>
</protein>
<dbReference type="InterPro" id="IPR007742">
    <property type="entry name" value="NosD_dom"/>
</dbReference>
<evidence type="ECO:0000313" key="5">
    <source>
        <dbReference type="EMBL" id="RHB33312.1"/>
    </source>
</evidence>
<proteinExistence type="predicted"/>
<evidence type="ECO:0000313" key="9">
    <source>
        <dbReference type="Proteomes" id="UP000284777"/>
    </source>
</evidence>
<organism evidence="6 10">
    <name type="scientific">Bacteroides stercoris</name>
    <dbReference type="NCBI Taxonomy" id="46506"/>
    <lineage>
        <taxon>Bacteria</taxon>
        <taxon>Pseudomonadati</taxon>
        <taxon>Bacteroidota</taxon>
        <taxon>Bacteroidia</taxon>
        <taxon>Bacteroidales</taxon>
        <taxon>Bacteroidaceae</taxon>
        <taxon>Bacteroides</taxon>
    </lineage>
</organism>
<comment type="caution">
    <text evidence="6">The sequence shown here is derived from an EMBL/GenBank/DDBJ whole genome shotgun (WGS) entry which is preliminary data.</text>
</comment>
<feature type="domain" description="Periplasmic copper-binding protein NosD beta helix" evidence="2">
    <location>
        <begin position="194"/>
        <end position="352"/>
    </location>
</feature>
<dbReference type="SUPFAM" id="SSF51126">
    <property type="entry name" value="Pectin lyase-like"/>
    <property type="match status" value="1"/>
</dbReference>
<evidence type="ECO:0000313" key="4">
    <source>
        <dbReference type="EMBL" id="RGX00672.1"/>
    </source>
</evidence>
<evidence type="ECO:0000256" key="1">
    <source>
        <dbReference type="SAM" id="SignalP"/>
    </source>
</evidence>
<dbReference type="PROSITE" id="PS51257">
    <property type="entry name" value="PROKAR_LIPOPROTEIN"/>
    <property type="match status" value="1"/>
</dbReference>
<dbReference type="Proteomes" id="UP000285305">
    <property type="component" value="Unassembled WGS sequence"/>
</dbReference>
<dbReference type="AlphaFoldDB" id="A0A413ZV85"/>
<evidence type="ECO:0000313" key="8">
    <source>
        <dbReference type="Proteomes" id="UP000283482"/>
    </source>
</evidence>
<gene>
    <name evidence="6" type="ORF">DW853_01390</name>
    <name evidence="5" type="ORF">DW889_01780</name>
    <name evidence="4" type="ORF">DWV41_01725</name>
    <name evidence="3" type="ORF">DWY65_01705</name>
</gene>